<reference evidence="2" key="1">
    <citation type="journal article" date="2023" name="Front. Mar. Sci.">
        <title>A new Merluccius polli reference genome to investigate the effects of global change in West African waters.</title>
        <authorList>
            <person name="Mateo J.L."/>
            <person name="Blanco-Fernandez C."/>
            <person name="Garcia-Vazquez E."/>
            <person name="Machado-Schiaffino G."/>
        </authorList>
    </citation>
    <scope>NUCLEOTIDE SEQUENCE</scope>
    <source>
        <strain evidence="2">C29</strain>
        <tissue evidence="2">Fin</tissue>
    </source>
</reference>
<dbReference type="AlphaFoldDB" id="A0AA47MHJ4"/>
<protein>
    <recommendedName>
        <fullName evidence="1">Tc1-like transposase DDE domain-containing protein</fullName>
    </recommendedName>
</protein>
<name>A0AA47MHJ4_MERPO</name>
<gene>
    <name evidence="3" type="ORF">N1851_002799</name>
    <name evidence="2" type="ORF">N1851_022900</name>
</gene>
<dbReference type="GO" id="GO:0003676">
    <property type="term" value="F:nucleic acid binding"/>
    <property type="evidence" value="ECO:0007669"/>
    <property type="project" value="InterPro"/>
</dbReference>
<organism evidence="2 4">
    <name type="scientific">Merluccius polli</name>
    <name type="common">Benguela hake</name>
    <name type="synonym">Merluccius cadenati</name>
    <dbReference type="NCBI Taxonomy" id="89951"/>
    <lineage>
        <taxon>Eukaryota</taxon>
        <taxon>Metazoa</taxon>
        <taxon>Chordata</taxon>
        <taxon>Craniata</taxon>
        <taxon>Vertebrata</taxon>
        <taxon>Euteleostomi</taxon>
        <taxon>Actinopterygii</taxon>
        <taxon>Neopterygii</taxon>
        <taxon>Teleostei</taxon>
        <taxon>Neoteleostei</taxon>
        <taxon>Acanthomorphata</taxon>
        <taxon>Zeiogadaria</taxon>
        <taxon>Gadariae</taxon>
        <taxon>Gadiformes</taxon>
        <taxon>Gadoidei</taxon>
        <taxon>Merlucciidae</taxon>
        <taxon>Merluccius</taxon>
    </lineage>
</organism>
<sequence>MTMTEAGQRVQPNLSRFSVATIIRAFREHNRVERLPFAGGRASRFTPAQEVLIVDMVRENNVIRLREIRERIIGDNLNFPTIDNVSLTTIDRVLKRQRVSMKQAYRVPFERNSDRIKHLRHQYVQRMFELESMARPHEFIFVDEAGFNLTKRRRRGRNIIGRRAIVDVPGQRGGNITLCAAMSSRGLLHRHAELGAYNTERLLTFLGELRDVLHDNDHLNARPADHHDQQIPGPADLPIYVILWDNVSFHRSIQVREWFNINQQFINVCLPPYSPFLNPIEEFFSSWRWKVYDRQPYTRENLLRAMDLACDDVAVEAFQGWVRHARAFFPRCLAMDNIACDVDEVLWPDPARRRDAAP</sequence>
<dbReference type="Proteomes" id="UP001174136">
    <property type="component" value="Unassembled WGS sequence"/>
</dbReference>
<evidence type="ECO:0000313" key="4">
    <source>
        <dbReference type="Proteomes" id="UP001174136"/>
    </source>
</evidence>
<dbReference type="InterPro" id="IPR038717">
    <property type="entry name" value="Tc1-like_DDE_dom"/>
</dbReference>
<dbReference type="EMBL" id="JAOPHQ010004267">
    <property type="protein sequence ID" value="KAK0140201.1"/>
    <property type="molecule type" value="Genomic_DNA"/>
</dbReference>
<proteinExistence type="predicted"/>
<dbReference type="InterPro" id="IPR036397">
    <property type="entry name" value="RNaseH_sf"/>
</dbReference>
<dbReference type="Gene3D" id="3.30.420.10">
    <property type="entry name" value="Ribonuclease H-like superfamily/Ribonuclease H"/>
    <property type="match status" value="1"/>
</dbReference>
<keyword evidence="4" id="KW-1185">Reference proteome</keyword>
<dbReference type="Pfam" id="PF13358">
    <property type="entry name" value="DDE_3"/>
    <property type="match status" value="1"/>
</dbReference>
<comment type="caution">
    <text evidence="2">The sequence shown here is derived from an EMBL/GenBank/DDBJ whole genome shotgun (WGS) entry which is preliminary data.</text>
</comment>
<evidence type="ECO:0000313" key="2">
    <source>
        <dbReference type="EMBL" id="KAK0140201.1"/>
    </source>
</evidence>
<accession>A0AA47MHJ4</accession>
<dbReference type="SUPFAM" id="SSF46689">
    <property type="entry name" value="Homeodomain-like"/>
    <property type="match status" value="1"/>
</dbReference>
<evidence type="ECO:0000313" key="3">
    <source>
        <dbReference type="EMBL" id="KAK0154884.1"/>
    </source>
</evidence>
<feature type="domain" description="Tc1-like transposase DDE" evidence="1">
    <location>
        <begin position="139"/>
        <end position="297"/>
    </location>
</feature>
<evidence type="ECO:0000259" key="1">
    <source>
        <dbReference type="Pfam" id="PF13358"/>
    </source>
</evidence>
<dbReference type="InterPro" id="IPR009057">
    <property type="entry name" value="Homeodomain-like_sf"/>
</dbReference>
<dbReference type="EMBL" id="JAOPHQ010000323">
    <property type="protein sequence ID" value="KAK0154884.1"/>
    <property type="molecule type" value="Genomic_DNA"/>
</dbReference>